<evidence type="ECO:0000256" key="8">
    <source>
        <dbReference type="SAM" id="MobiDB-lite"/>
    </source>
</evidence>
<keyword evidence="4" id="KW-0496">Mitochondrion</keyword>
<dbReference type="PANTHER" id="PTHR31542">
    <property type="entry name" value="39A RIBOSOMAL PROTEIN L50, MITOCHONDRIAL"/>
    <property type="match status" value="1"/>
</dbReference>
<dbReference type="InterPro" id="IPR018305">
    <property type="entry name" value="Ribosomal_m50"/>
</dbReference>
<dbReference type="PANTHER" id="PTHR31542:SF1">
    <property type="entry name" value="LARGE RIBOSOMAL SUBUNIT PROTEIN ML50"/>
    <property type="match status" value="1"/>
</dbReference>
<protein>
    <recommendedName>
        <fullName evidence="6">Large ribosomal subunit protein mL50</fullName>
    </recommendedName>
    <alternativeName>
        <fullName evidence="7">39S ribosomal protein L50, mitochondrial</fullName>
    </alternativeName>
</protein>
<feature type="region of interest" description="Disordered" evidence="8">
    <location>
        <begin position="42"/>
        <end position="64"/>
    </location>
</feature>
<evidence type="ECO:0000256" key="6">
    <source>
        <dbReference type="ARBA" id="ARBA00035183"/>
    </source>
</evidence>
<name>A0A2H1WGX9_SPOFR</name>
<gene>
    <name evidence="9" type="ORF">SFRICE_011522</name>
</gene>
<evidence type="ECO:0000256" key="7">
    <source>
        <dbReference type="ARBA" id="ARBA00035398"/>
    </source>
</evidence>
<comment type="subcellular location">
    <subcellularLocation>
        <location evidence="1">Mitochondrion</location>
    </subcellularLocation>
</comment>
<evidence type="ECO:0000313" key="9">
    <source>
        <dbReference type="EMBL" id="SOQ52321.1"/>
    </source>
</evidence>
<dbReference type="AlphaFoldDB" id="A0A2H1WGX9"/>
<evidence type="ECO:0000256" key="4">
    <source>
        <dbReference type="ARBA" id="ARBA00023128"/>
    </source>
</evidence>
<dbReference type="InterPro" id="IPR036736">
    <property type="entry name" value="ACP-like_sf"/>
</dbReference>
<evidence type="ECO:0000256" key="1">
    <source>
        <dbReference type="ARBA" id="ARBA00004173"/>
    </source>
</evidence>
<dbReference type="OrthoDB" id="9939609at2759"/>
<dbReference type="Gene3D" id="1.10.1200.10">
    <property type="entry name" value="ACP-like"/>
    <property type="match status" value="1"/>
</dbReference>
<sequence>MSTFRIKLKSCSVCTEGDKGRGGRAAVRQEIGNLYRVEIGGAQRETGAGRRAPPRRYGNASGGSGARAVITVRYKQKKFPKVDKKFQAAAESLAARGFLRPTKPWDPPANIEETISNICSSKGLNNDAEFDALETKFAVLKACYEETGYDVPNSLLHTIESVADLKQFYKTPVDTATPFEALKRMELPKNLHVQPDYVRFHPDKDTMFGGVSAFPKSSTIVSGLKSRKKYEGYSAKRSWP</sequence>
<evidence type="ECO:0000256" key="5">
    <source>
        <dbReference type="ARBA" id="ARBA00023274"/>
    </source>
</evidence>
<evidence type="ECO:0000256" key="2">
    <source>
        <dbReference type="ARBA" id="ARBA00008860"/>
    </source>
</evidence>
<evidence type="ECO:0000256" key="3">
    <source>
        <dbReference type="ARBA" id="ARBA00022980"/>
    </source>
</evidence>
<keyword evidence="3" id="KW-0689">Ribosomal protein</keyword>
<dbReference type="GO" id="GO:0005762">
    <property type="term" value="C:mitochondrial large ribosomal subunit"/>
    <property type="evidence" value="ECO:0007669"/>
    <property type="project" value="TreeGrafter"/>
</dbReference>
<keyword evidence="5" id="KW-0687">Ribonucleoprotein</keyword>
<comment type="similarity">
    <text evidence="2">Belongs to the mitochondrion-specific ribosomal protein mL50 family.</text>
</comment>
<accession>A0A2H1WGX9</accession>
<proteinExistence type="inferred from homology"/>
<dbReference type="Pfam" id="PF10501">
    <property type="entry name" value="Ribosomal_L50"/>
    <property type="match status" value="1"/>
</dbReference>
<organism evidence="9">
    <name type="scientific">Spodoptera frugiperda</name>
    <name type="common">Fall armyworm</name>
    <dbReference type="NCBI Taxonomy" id="7108"/>
    <lineage>
        <taxon>Eukaryota</taxon>
        <taxon>Metazoa</taxon>
        <taxon>Ecdysozoa</taxon>
        <taxon>Arthropoda</taxon>
        <taxon>Hexapoda</taxon>
        <taxon>Insecta</taxon>
        <taxon>Pterygota</taxon>
        <taxon>Neoptera</taxon>
        <taxon>Endopterygota</taxon>
        <taxon>Lepidoptera</taxon>
        <taxon>Glossata</taxon>
        <taxon>Ditrysia</taxon>
        <taxon>Noctuoidea</taxon>
        <taxon>Noctuidae</taxon>
        <taxon>Amphipyrinae</taxon>
        <taxon>Spodoptera</taxon>
    </lineage>
</organism>
<dbReference type="EMBL" id="ODYU01008595">
    <property type="protein sequence ID" value="SOQ52321.1"/>
    <property type="molecule type" value="Genomic_DNA"/>
</dbReference>
<reference evidence="9" key="1">
    <citation type="submission" date="2016-07" db="EMBL/GenBank/DDBJ databases">
        <authorList>
            <person name="Bretaudeau A."/>
        </authorList>
    </citation>
    <scope>NUCLEOTIDE SEQUENCE</scope>
    <source>
        <strain evidence="9">Rice</strain>
        <tissue evidence="9">Whole body</tissue>
    </source>
</reference>